<comment type="caution">
    <text evidence="1">The sequence shown here is derived from an EMBL/GenBank/DDBJ whole genome shotgun (WGS) entry which is preliminary data.</text>
</comment>
<evidence type="ECO:0000313" key="1">
    <source>
        <dbReference type="EMBL" id="MFC5024151.1"/>
    </source>
</evidence>
<organism evidence="1 2">
    <name type="scientific">Streptomyces coeruleoprunus</name>
    <dbReference type="NCBI Taxonomy" id="285563"/>
    <lineage>
        <taxon>Bacteria</taxon>
        <taxon>Bacillati</taxon>
        <taxon>Actinomycetota</taxon>
        <taxon>Actinomycetes</taxon>
        <taxon>Kitasatosporales</taxon>
        <taxon>Streptomycetaceae</taxon>
        <taxon>Streptomyces</taxon>
    </lineage>
</organism>
<sequence>MITQGVRVTCRCGRCGGAVQQDIGQFIERGMLRWSSEGRCERCADGWCEQDSGPTTPEHIRQLLLQAHGPARLRLSGDAPSLVPVLKALRTAHELSLREARLRADRLGEVGLVGTLVEMEFLALHLRAHALAVTVESAAERP</sequence>
<dbReference type="RefSeq" id="WP_345686158.1">
    <property type="nucleotide sequence ID" value="NZ_BAABIT010000001.1"/>
</dbReference>
<keyword evidence="2" id="KW-1185">Reference proteome</keyword>
<dbReference type="Proteomes" id="UP001595829">
    <property type="component" value="Unassembled WGS sequence"/>
</dbReference>
<dbReference type="EMBL" id="JBHSJD010000014">
    <property type="protein sequence ID" value="MFC5024151.1"/>
    <property type="molecule type" value="Genomic_DNA"/>
</dbReference>
<gene>
    <name evidence="1" type="ORF">ACFPM3_18665</name>
</gene>
<protein>
    <submittedName>
        <fullName evidence="1">Uncharacterized protein</fullName>
    </submittedName>
</protein>
<proteinExistence type="predicted"/>
<evidence type="ECO:0000313" key="2">
    <source>
        <dbReference type="Proteomes" id="UP001595829"/>
    </source>
</evidence>
<reference evidence="2" key="1">
    <citation type="journal article" date="2019" name="Int. J. Syst. Evol. Microbiol.">
        <title>The Global Catalogue of Microorganisms (GCM) 10K type strain sequencing project: providing services to taxonomists for standard genome sequencing and annotation.</title>
        <authorList>
            <consortium name="The Broad Institute Genomics Platform"/>
            <consortium name="The Broad Institute Genome Sequencing Center for Infectious Disease"/>
            <person name="Wu L."/>
            <person name="Ma J."/>
        </authorList>
    </citation>
    <scope>NUCLEOTIDE SEQUENCE [LARGE SCALE GENOMIC DNA]</scope>
    <source>
        <strain evidence="2">CGMCC 4.1648</strain>
    </source>
</reference>
<accession>A0ABV9XFG5</accession>
<name>A0ABV9XFG5_9ACTN</name>